<keyword evidence="3" id="KW-0611">Plant defense</keyword>
<dbReference type="InterPro" id="IPR002182">
    <property type="entry name" value="NB-ARC"/>
</dbReference>
<accession>A0A8J4QGC0</accession>
<dbReference type="Pfam" id="PF00931">
    <property type="entry name" value="NB-ARC"/>
    <property type="match status" value="1"/>
</dbReference>
<dbReference type="Pfam" id="PF18052">
    <property type="entry name" value="Rx_N"/>
    <property type="match status" value="1"/>
</dbReference>
<evidence type="ECO:0000256" key="4">
    <source>
        <dbReference type="ARBA" id="ARBA00022840"/>
    </source>
</evidence>
<dbReference type="GO" id="GO:0051707">
    <property type="term" value="P:response to other organism"/>
    <property type="evidence" value="ECO:0007669"/>
    <property type="project" value="UniProtKB-ARBA"/>
</dbReference>
<feature type="domain" description="Disease resistance R13L4/SHOC-2-like LRR" evidence="8">
    <location>
        <begin position="556"/>
        <end position="767"/>
    </location>
</feature>
<dbReference type="InterPro" id="IPR032675">
    <property type="entry name" value="LRR_dom_sf"/>
</dbReference>
<dbReference type="Gene3D" id="3.80.10.10">
    <property type="entry name" value="Ribonuclease Inhibitor"/>
    <property type="match status" value="1"/>
</dbReference>
<dbReference type="InterPro" id="IPR055414">
    <property type="entry name" value="LRR_R13L4/SHOC2-like"/>
</dbReference>
<dbReference type="FunFam" id="1.10.10.10:FF:000322">
    <property type="entry name" value="Probable disease resistance protein At1g63360"/>
    <property type="match status" value="1"/>
</dbReference>
<gene>
    <name evidence="9" type="ORF">CMV_021085</name>
</gene>
<evidence type="ECO:0000256" key="3">
    <source>
        <dbReference type="ARBA" id="ARBA00022821"/>
    </source>
</evidence>
<dbReference type="Proteomes" id="UP000737018">
    <property type="component" value="Unassembled WGS sequence"/>
</dbReference>
<feature type="domain" description="Disease resistance N-terminal" evidence="6">
    <location>
        <begin position="10"/>
        <end position="97"/>
    </location>
</feature>
<protein>
    <submittedName>
        <fullName evidence="9">Uncharacterized protein</fullName>
    </submittedName>
</protein>
<dbReference type="InterPro" id="IPR036388">
    <property type="entry name" value="WH-like_DNA-bd_sf"/>
</dbReference>
<dbReference type="InterPro" id="IPR041118">
    <property type="entry name" value="Rx_N"/>
</dbReference>
<dbReference type="SUPFAM" id="SSF52058">
    <property type="entry name" value="L domain-like"/>
    <property type="match status" value="1"/>
</dbReference>
<dbReference type="Gene3D" id="1.10.8.430">
    <property type="entry name" value="Helical domain of apoptotic protease-activating factors"/>
    <property type="match status" value="1"/>
</dbReference>
<keyword evidence="1" id="KW-0677">Repeat</keyword>
<dbReference type="PRINTS" id="PR00364">
    <property type="entry name" value="DISEASERSIST"/>
</dbReference>
<dbReference type="PANTHER" id="PTHR36766:SF61">
    <property type="entry name" value="NB-ARC DOMAIN DISEASE RESISTANCE PROTEIN"/>
    <property type="match status" value="1"/>
</dbReference>
<dbReference type="Gene3D" id="1.20.5.4130">
    <property type="match status" value="1"/>
</dbReference>
<dbReference type="OrthoDB" id="2018467at2759"/>
<evidence type="ECO:0000259" key="6">
    <source>
        <dbReference type="Pfam" id="PF18052"/>
    </source>
</evidence>
<dbReference type="PANTHER" id="PTHR36766">
    <property type="entry name" value="PLANT BROAD-SPECTRUM MILDEW RESISTANCE PROTEIN RPW8"/>
    <property type="match status" value="1"/>
</dbReference>
<evidence type="ECO:0000259" key="5">
    <source>
        <dbReference type="Pfam" id="PF00931"/>
    </source>
</evidence>
<evidence type="ECO:0000256" key="2">
    <source>
        <dbReference type="ARBA" id="ARBA00022741"/>
    </source>
</evidence>
<evidence type="ECO:0000256" key="1">
    <source>
        <dbReference type="ARBA" id="ARBA00022737"/>
    </source>
</evidence>
<sequence>MAAIAFGVAGKVLEQLGSHTFQEISSAWGVRSDLKKLEHTVSAIKAVLCDAEERQASDQSLRTWLGELKDVLNDAENVLDEFQYRVLQKEAMKRYGSTKKKVCYFFSSSNPLVFHIEMAHKIKNVRERVDAISGNKDKFNLAQGHEPSNIKIHKRDMTHSFVDPSNVIGRDDDRKEIIRLLMNPNDRRNVNVIPIVGLGGLGKTALAKLVYNDKLVVSHFQLRMWVCASEDFNVTSLIKEILKSALVKIDENFNVDELQFRLRELLKDNKFLLVLDDVWNEDRNKWMELEDLLLGGCNGSKIMVTTRNSSVATIMGTVPTYHLDGLSYEDCMSLFKKLAFKEGVEKQYPKLLEIGNDIVKKCKGVPLAVRTLASLLYSKVDEREWTSVRDNEIWRLKQNEGDILPVLRLSYNQLPFHLKQCFAYCSLFPKDYVFKSSLLVQFWMAHGLLQSLDNEKQQLEDIGELYIRELMSRSLLQDVYKDAMCDYNFKMHDLVHDLAISIAKGECSVVTKMSTLATEVCHLSILESGKEVTTQLERLSKVQTIIFKTEQPMSILKSCISRFKYLRVLDLSNSSFEILPNSIGSLKHLRYLDLTRNGRIKQLPDSICKLHSLQTLRLGGCNNLERLPRGIRDIINLRFLVVTTKHTCLSEKTMGCLDSLRFLLIRDCENLKCLFEGMERRLTCLRTLVVLKCPSLTSLSLSIKHLTALETLGFEDCKELGSMEMEGEDNQDLKLSLQNLIIRGLPKLEVLPQWLQGSANTLQLLWIGECENFTTLPEWLPRLKSLHTLTIGKCPKLSSLPEGMEALTALRQLVIEGCPHLSRK</sequence>
<dbReference type="InterPro" id="IPR042197">
    <property type="entry name" value="Apaf_helical"/>
</dbReference>
<keyword evidence="2" id="KW-0547">Nucleotide-binding</keyword>
<feature type="domain" description="NB-ARC" evidence="5">
    <location>
        <begin position="173"/>
        <end position="342"/>
    </location>
</feature>
<feature type="domain" description="Disease resistance protein winged helix" evidence="7">
    <location>
        <begin position="427"/>
        <end position="499"/>
    </location>
</feature>
<keyword evidence="4" id="KW-0067">ATP-binding</keyword>
<keyword evidence="10" id="KW-1185">Reference proteome</keyword>
<dbReference type="InterPro" id="IPR027417">
    <property type="entry name" value="P-loop_NTPase"/>
</dbReference>
<dbReference type="AlphaFoldDB" id="A0A8J4QGC0"/>
<organism evidence="9 10">
    <name type="scientific">Castanea mollissima</name>
    <name type="common">Chinese chestnut</name>
    <dbReference type="NCBI Taxonomy" id="60419"/>
    <lineage>
        <taxon>Eukaryota</taxon>
        <taxon>Viridiplantae</taxon>
        <taxon>Streptophyta</taxon>
        <taxon>Embryophyta</taxon>
        <taxon>Tracheophyta</taxon>
        <taxon>Spermatophyta</taxon>
        <taxon>Magnoliopsida</taxon>
        <taxon>eudicotyledons</taxon>
        <taxon>Gunneridae</taxon>
        <taxon>Pentapetalae</taxon>
        <taxon>rosids</taxon>
        <taxon>fabids</taxon>
        <taxon>Fagales</taxon>
        <taxon>Fagaceae</taxon>
        <taxon>Castanea</taxon>
    </lineage>
</organism>
<proteinExistence type="predicted"/>
<dbReference type="Gene3D" id="1.10.10.10">
    <property type="entry name" value="Winged helix-like DNA-binding domain superfamily/Winged helix DNA-binding domain"/>
    <property type="match status" value="1"/>
</dbReference>
<dbReference type="Pfam" id="PF23598">
    <property type="entry name" value="LRR_14"/>
    <property type="match status" value="1"/>
</dbReference>
<dbReference type="InterPro" id="IPR038005">
    <property type="entry name" value="RX-like_CC"/>
</dbReference>
<evidence type="ECO:0000313" key="9">
    <source>
        <dbReference type="EMBL" id="KAF3953475.1"/>
    </source>
</evidence>
<dbReference type="CDD" id="cd14798">
    <property type="entry name" value="RX-CC_like"/>
    <property type="match status" value="1"/>
</dbReference>
<dbReference type="InterPro" id="IPR058922">
    <property type="entry name" value="WHD_DRP"/>
</dbReference>
<name>A0A8J4QGC0_9ROSI</name>
<evidence type="ECO:0000259" key="7">
    <source>
        <dbReference type="Pfam" id="PF23559"/>
    </source>
</evidence>
<comment type="caution">
    <text evidence="9">The sequence shown here is derived from an EMBL/GenBank/DDBJ whole genome shotgun (WGS) entry which is preliminary data.</text>
</comment>
<dbReference type="Gene3D" id="3.40.50.300">
    <property type="entry name" value="P-loop containing nucleotide triphosphate hydrolases"/>
    <property type="match status" value="1"/>
</dbReference>
<dbReference type="GO" id="GO:0005524">
    <property type="term" value="F:ATP binding"/>
    <property type="evidence" value="ECO:0007669"/>
    <property type="project" value="UniProtKB-KW"/>
</dbReference>
<reference evidence="9" key="1">
    <citation type="submission" date="2020-03" db="EMBL/GenBank/DDBJ databases">
        <title>Castanea mollissima Vanexum genome sequencing.</title>
        <authorList>
            <person name="Staton M."/>
        </authorList>
    </citation>
    <scope>NUCLEOTIDE SEQUENCE</scope>
    <source>
        <tissue evidence="9">Leaf</tissue>
    </source>
</reference>
<evidence type="ECO:0000313" key="10">
    <source>
        <dbReference type="Proteomes" id="UP000737018"/>
    </source>
</evidence>
<dbReference type="GO" id="GO:0043531">
    <property type="term" value="F:ADP binding"/>
    <property type="evidence" value="ECO:0007669"/>
    <property type="project" value="InterPro"/>
</dbReference>
<dbReference type="EMBL" id="JRKL02004057">
    <property type="protein sequence ID" value="KAF3953475.1"/>
    <property type="molecule type" value="Genomic_DNA"/>
</dbReference>
<dbReference type="Pfam" id="PF23559">
    <property type="entry name" value="WHD_DRP"/>
    <property type="match status" value="1"/>
</dbReference>
<dbReference type="SUPFAM" id="SSF52540">
    <property type="entry name" value="P-loop containing nucleoside triphosphate hydrolases"/>
    <property type="match status" value="1"/>
</dbReference>
<evidence type="ECO:0000259" key="8">
    <source>
        <dbReference type="Pfam" id="PF23598"/>
    </source>
</evidence>
<dbReference type="FunFam" id="3.40.50.300:FF:001091">
    <property type="entry name" value="Probable disease resistance protein At1g61300"/>
    <property type="match status" value="1"/>
</dbReference>
<dbReference type="GO" id="GO:0006952">
    <property type="term" value="P:defense response"/>
    <property type="evidence" value="ECO:0007669"/>
    <property type="project" value="UniProtKB-KW"/>
</dbReference>